<sequence>MLLRGTNGSGKSLTMQSLFPVLLDGDTRAGRLDSFGSQDRKMLDYLLGEKGVSERDEGTGYLFLEVKRIDREEYLTVGIGMYAKRGGTLKKWFFTIENNQRIGIDFELYEEPRKNEIIPNTKRKLTNRLAGIGRVFETQRAYKLFVNERIFGFEDIEQFEELIELLINLRNPKLSRDFKPSVIYKILHDSLPKLKDDELLTLSKTIEQLDGHRDRLEDLGNEIKDLKQFTKLYGRFKQEHNGQIAGKWFALKQEVEHLTSENQKKQRTIQREERTLEKTKQTIEDHQSQLIALNQSILELNQHEGMNLVQRGQELQEQLDVLQTQFTKNSKRVEQKQERIIEQKKQLEEQEVQVLAYLKALDDYLIDNEQYVTYLRLEEFDATYANKMRTQISDEDYRYWQQEIQRKKRQLEEIQGDLRKYDALKEQFVLVEREVANLQQQVDEMQRDIRQWQQTRQAEIESWKQAFENWRQQAHFEVDIVKSNDLLYRMDQLLEEEIREEYILEPIRQSYELAREENQHQIIPLKNQRMRLLEKQKEKINERLEWENKKTPEPFQTADRQKNRERLNKRGSYVSFYQSVDFMKEVTVEQQQRIEGALYASGILDSVVSSEGLTLASDLQILPKPVFFGSTLADYLIVSPETPTQLQPLVADVIQSILYDEISDGNPTIFSDGKYQVTNLIGAMPENYQASYIGAASQERYRQQMLDLLQIELEQLVTDITQIEVEIEKLIQLEQQMLTDYHTFPLGTEVYQSIAYLSRLNLELQAKSKEQAGKKTERNEKEQSLMLLRTDLHKKSTKFGLNLTQDAYQEAIVYAQNYESNLNDAYQNYLLHLAKKPNIETLGDTIASLEEEIDELQHEIKEISAEITKQERVIAENLKQQKLVNVEELQQQLLRAKDEQKERESQLIDLRKEELRLTGVIATNYTQLEMQEAQLEKNQFQEAYWHQLCNKRFVTDDLLSRVKEVALPEDNVKLRDLSDRVIRQFNFIVDQLGNYQPKILSNIDVELPEEIEKRLGDFSQYNHYKEPIFVADNQNHSTFELLDKLVSQQMILQDLSKKEDEKLFKTIILESVGKVLRSRIQQSLQWVGQMNELLKSRKNSSGLTLSIQWKPVTSENANDLGTAKLVELLQKPVEILSEADRQAIAQHFQEKVYYAQEFSAKQTDEQTTLFQAITQALDYRDWFQFEMKYKRANEGYSPQALSDSQFNKFSGGEKAIAMYLPLFAAVYSRYLDAEEWCPRVITLDEAFAGIDDENISDLFEACEELGFNYVMNSQALFGDYPTVSSLMIYELLRPQNTNLVTPIRYHWDGQTKHFLPEQTYG</sequence>
<accession>A0A1L8QRH0</accession>
<organism evidence="2 3">
    <name type="scientific">Enterococcus aquimarinus</name>
    <dbReference type="NCBI Taxonomy" id="328396"/>
    <lineage>
        <taxon>Bacteria</taxon>
        <taxon>Bacillati</taxon>
        <taxon>Bacillota</taxon>
        <taxon>Bacilli</taxon>
        <taxon>Lactobacillales</taxon>
        <taxon>Enterococcaceae</taxon>
        <taxon>Enterococcus</taxon>
    </lineage>
</organism>
<dbReference type="EMBL" id="JXKD01000010">
    <property type="protein sequence ID" value="OJG10077.1"/>
    <property type="molecule type" value="Genomic_DNA"/>
</dbReference>
<proteinExistence type="predicted"/>
<dbReference type="STRING" id="328396.RU93_GL000327"/>
<gene>
    <name evidence="2" type="ORF">RU93_GL000327</name>
</gene>
<dbReference type="InterPro" id="IPR013496">
    <property type="entry name" value="CHP02680"/>
</dbReference>
<dbReference type="Pfam" id="PF13558">
    <property type="entry name" value="SbcC_Walker_B"/>
    <property type="match status" value="1"/>
</dbReference>
<dbReference type="Gene3D" id="3.40.50.300">
    <property type="entry name" value="P-loop containing nucleotide triphosphate hydrolases"/>
    <property type="match status" value="1"/>
</dbReference>
<protein>
    <submittedName>
        <fullName evidence="2">TIGR02680 family protein</fullName>
    </submittedName>
</protein>
<reference evidence="2 3" key="1">
    <citation type="submission" date="2014-12" db="EMBL/GenBank/DDBJ databases">
        <title>Draft genome sequences of 29 type strains of Enterococci.</title>
        <authorList>
            <person name="Zhong Z."/>
            <person name="Sun Z."/>
            <person name="Liu W."/>
            <person name="Zhang W."/>
            <person name="Zhang H."/>
        </authorList>
    </citation>
    <scope>NUCLEOTIDE SEQUENCE [LARGE SCALE GENOMIC DNA]</scope>
    <source>
        <strain evidence="2 3">DSM 17690</strain>
    </source>
</reference>
<evidence type="ECO:0000313" key="3">
    <source>
        <dbReference type="Proteomes" id="UP000182149"/>
    </source>
</evidence>
<evidence type="ECO:0000256" key="1">
    <source>
        <dbReference type="SAM" id="Coils"/>
    </source>
</evidence>
<feature type="coiled-coil region" evidence="1">
    <location>
        <begin position="255"/>
        <end position="303"/>
    </location>
</feature>
<dbReference type="NCBIfam" id="TIGR02680">
    <property type="entry name" value="TIGR02680 family protein"/>
    <property type="match status" value="1"/>
</dbReference>
<keyword evidence="3" id="KW-1185">Reference proteome</keyword>
<dbReference type="SUPFAM" id="SSF52540">
    <property type="entry name" value="P-loop containing nucleoside triphosphate hydrolases"/>
    <property type="match status" value="1"/>
</dbReference>
<dbReference type="Proteomes" id="UP000182149">
    <property type="component" value="Unassembled WGS sequence"/>
</dbReference>
<feature type="coiled-coil region" evidence="1">
    <location>
        <begin position="397"/>
        <end position="462"/>
    </location>
</feature>
<comment type="caution">
    <text evidence="2">The sequence shown here is derived from an EMBL/GenBank/DDBJ whole genome shotgun (WGS) entry which is preliminary data.</text>
</comment>
<evidence type="ECO:0000313" key="2">
    <source>
        <dbReference type="EMBL" id="OJG10077.1"/>
    </source>
</evidence>
<feature type="coiled-coil region" evidence="1">
    <location>
        <begin position="706"/>
        <end position="733"/>
    </location>
</feature>
<feature type="coiled-coil region" evidence="1">
    <location>
        <begin position="202"/>
        <end position="229"/>
    </location>
</feature>
<keyword evidence="1" id="KW-0175">Coiled coil</keyword>
<feature type="coiled-coil region" evidence="1">
    <location>
        <begin position="839"/>
        <end position="913"/>
    </location>
</feature>
<dbReference type="InterPro" id="IPR027417">
    <property type="entry name" value="P-loop_NTPase"/>
</dbReference>
<name>A0A1L8QRH0_9ENTE</name>